<dbReference type="OrthoDB" id="9806009at2"/>
<evidence type="ECO:0000256" key="1">
    <source>
        <dbReference type="ARBA" id="ARBA00022801"/>
    </source>
</evidence>
<dbReference type="InterPro" id="IPR013783">
    <property type="entry name" value="Ig-like_fold"/>
</dbReference>
<dbReference type="PANTHER" id="PTHR10357:SF210">
    <property type="entry name" value="MALTODEXTRIN GLUCOSIDASE"/>
    <property type="match status" value="1"/>
</dbReference>
<dbReference type="GO" id="GO:0005975">
    <property type="term" value="P:carbohydrate metabolic process"/>
    <property type="evidence" value="ECO:0007669"/>
    <property type="project" value="InterPro"/>
</dbReference>
<dbReference type="InterPro" id="IPR017853">
    <property type="entry name" value="GH"/>
</dbReference>
<dbReference type="EMBL" id="BAZW01000051">
    <property type="protein sequence ID" value="GAO31537.1"/>
    <property type="molecule type" value="Genomic_DNA"/>
</dbReference>
<evidence type="ECO:0000313" key="4">
    <source>
        <dbReference type="EMBL" id="GAO31537.1"/>
    </source>
</evidence>
<name>A0A0E9M152_9BACT</name>
<dbReference type="SMART" id="SM00642">
    <property type="entry name" value="Aamy"/>
    <property type="match status" value="1"/>
</dbReference>
<proteinExistence type="predicted"/>
<dbReference type="RefSeq" id="WP_062127703.1">
    <property type="nucleotide sequence ID" value="NZ_BAZW01000051.1"/>
</dbReference>
<gene>
    <name evidence="4" type="ORF">JCM15548_13908</name>
</gene>
<dbReference type="PANTHER" id="PTHR10357">
    <property type="entry name" value="ALPHA-AMYLASE FAMILY MEMBER"/>
    <property type="match status" value="1"/>
</dbReference>
<dbReference type="GO" id="GO:0016798">
    <property type="term" value="F:hydrolase activity, acting on glycosyl bonds"/>
    <property type="evidence" value="ECO:0007669"/>
    <property type="project" value="UniProtKB-KW"/>
</dbReference>
<dbReference type="InterPro" id="IPR006047">
    <property type="entry name" value="GH13_cat_dom"/>
</dbReference>
<evidence type="ECO:0000313" key="5">
    <source>
        <dbReference type="Proteomes" id="UP000032900"/>
    </source>
</evidence>
<comment type="caution">
    <text evidence="4">The sequence shown here is derived from an EMBL/GenBank/DDBJ whole genome shotgun (WGS) entry which is preliminary data.</text>
</comment>
<dbReference type="AlphaFoldDB" id="A0A0E9M152"/>
<dbReference type="Pfam" id="PF09087">
    <property type="entry name" value="Cyc-maltodext_N"/>
    <property type="match status" value="1"/>
</dbReference>
<dbReference type="SUPFAM" id="SSF51445">
    <property type="entry name" value="(Trans)glycosidases"/>
    <property type="match status" value="1"/>
</dbReference>
<reference evidence="4 5" key="1">
    <citation type="journal article" date="2015" name="Microbes Environ.">
        <title>Distribution and evolution of nitrogen fixation genes in the phylum bacteroidetes.</title>
        <authorList>
            <person name="Inoue J."/>
            <person name="Oshima K."/>
            <person name="Suda W."/>
            <person name="Sakamoto M."/>
            <person name="Iino T."/>
            <person name="Noda S."/>
            <person name="Hongoh Y."/>
            <person name="Hattori M."/>
            <person name="Ohkuma M."/>
        </authorList>
    </citation>
    <scope>NUCLEOTIDE SEQUENCE [LARGE SCALE GENOMIC DNA]</scope>
    <source>
        <strain evidence="4">JCM 15548</strain>
    </source>
</reference>
<keyword evidence="2" id="KW-0326">Glycosidase</keyword>
<evidence type="ECO:0000256" key="2">
    <source>
        <dbReference type="ARBA" id="ARBA00023295"/>
    </source>
</evidence>
<accession>A0A0E9M152</accession>
<dbReference type="Gene3D" id="3.20.20.80">
    <property type="entry name" value="Glycosidases"/>
    <property type="match status" value="1"/>
</dbReference>
<dbReference type="STRING" id="1236989.JCM15548_13908"/>
<sequence length="466" mass="53038">MTSELGKIKVNSIVFLVLLLAISGPSWSQFSANKMACWPQEWWIGMKYNKVQVLIKGNNLSTARAAVSHSGVSINDQYGAKNKDYLFVELDITKNASAGMFAIRITRGNTPVGTVNFTLRNRTNNYFPSPLTGADAIYQIVPDRFANGNPDNDNIIDLFEKADRSNPSGVHGGDIQGLSNAMNYIKDLGFNTVEFTPLYESNQLILSYDKFAPTSHFNVDKRIGSLNDIKNTIQQFRNNQLKVIITQVFHKAGNQHVIFQSPPDPDWVFKRDLLSLEKPNPLVYVDPYAAQEDIDRHSKIWESFDRPALNLQNKELKKYLVQHVLWWVETFQPDGVKIDQTHLCHPEFLAQLTQVLRDEYPNLNILAAPEAKDAGLNAYWQHDHKNKFQFTHLTDGPLKEAVNDAFAAYSDTHEALFPIYQTLASDHIYNDAINQIILNGDNHHSTDFLPWQKKIWPCLNFIWASC</sequence>
<organism evidence="4 5">
    <name type="scientific">Geofilum rubicundum JCM 15548</name>
    <dbReference type="NCBI Taxonomy" id="1236989"/>
    <lineage>
        <taxon>Bacteria</taxon>
        <taxon>Pseudomonadati</taxon>
        <taxon>Bacteroidota</taxon>
        <taxon>Bacteroidia</taxon>
        <taxon>Marinilabiliales</taxon>
        <taxon>Marinilabiliaceae</taxon>
        <taxon>Geofilum</taxon>
    </lineage>
</organism>
<keyword evidence="5" id="KW-1185">Reference proteome</keyword>
<dbReference type="SUPFAM" id="SSF81296">
    <property type="entry name" value="E set domains"/>
    <property type="match status" value="1"/>
</dbReference>
<protein>
    <submittedName>
        <fullName evidence="4">Neopullulanase</fullName>
    </submittedName>
</protein>
<dbReference type="InterPro" id="IPR014756">
    <property type="entry name" value="Ig_E-set"/>
</dbReference>
<keyword evidence="1" id="KW-0378">Hydrolase</keyword>
<feature type="domain" description="Glycosyl hydrolase family 13 catalytic" evidence="3">
    <location>
        <begin position="139"/>
        <end position="462"/>
    </location>
</feature>
<dbReference type="Gene3D" id="2.60.40.10">
    <property type="entry name" value="Immunoglobulins"/>
    <property type="match status" value="1"/>
</dbReference>
<evidence type="ECO:0000259" key="3">
    <source>
        <dbReference type="SMART" id="SM00642"/>
    </source>
</evidence>
<dbReference type="Pfam" id="PF00128">
    <property type="entry name" value="Alpha-amylase"/>
    <property type="match status" value="1"/>
</dbReference>
<dbReference type="InterPro" id="IPR015171">
    <property type="entry name" value="Cyc-maltodext_N"/>
</dbReference>
<dbReference type="Proteomes" id="UP000032900">
    <property type="component" value="Unassembled WGS sequence"/>
</dbReference>